<protein>
    <submittedName>
        <fullName evidence="1">Uncharacterized protein</fullName>
    </submittedName>
</protein>
<gene>
    <name evidence="1" type="ORF">DEO72_LG8g1221</name>
</gene>
<accession>A0A4D6MSY1</accession>
<dbReference type="AlphaFoldDB" id="A0A4D6MSY1"/>
<organism evidence="1 2">
    <name type="scientific">Vigna unguiculata</name>
    <name type="common">Cowpea</name>
    <dbReference type="NCBI Taxonomy" id="3917"/>
    <lineage>
        <taxon>Eukaryota</taxon>
        <taxon>Viridiplantae</taxon>
        <taxon>Streptophyta</taxon>
        <taxon>Embryophyta</taxon>
        <taxon>Tracheophyta</taxon>
        <taxon>Spermatophyta</taxon>
        <taxon>Magnoliopsida</taxon>
        <taxon>eudicotyledons</taxon>
        <taxon>Gunneridae</taxon>
        <taxon>Pentapetalae</taxon>
        <taxon>rosids</taxon>
        <taxon>fabids</taxon>
        <taxon>Fabales</taxon>
        <taxon>Fabaceae</taxon>
        <taxon>Papilionoideae</taxon>
        <taxon>50 kb inversion clade</taxon>
        <taxon>NPAAA clade</taxon>
        <taxon>indigoferoid/millettioid clade</taxon>
        <taxon>Phaseoleae</taxon>
        <taxon>Vigna</taxon>
    </lineage>
</organism>
<name>A0A4D6MSY1_VIGUN</name>
<proteinExistence type="predicted"/>
<keyword evidence="2" id="KW-1185">Reference proteome</keyword>
<sequence>MEVATSVAATRRALVGLLPPRRAQVGMPPPSCSNISNLSLPCRNDSSRDVVFLVSPSHLHLLQLSATIALPSLHHTQGPPCFLASE</sequence>
<dbReference type="Proteomes" id="UP000501690">
    <property type="component" value="Linkage Group LG8"/>
</dbReference>
<dbReference type="EMBL" id="CP039352">
    <property type="protein sequence ID" value="QCE03199.1"/>
    <property type="molecule type" value="Genomic_DNA"/>
</dbReference>
<evidence type="ECO:0000313" key="2">
    <source>
        <dbReference type="Proteomes" id="UP000501690"/>
    </source>
</evidence>
<reference evidence="1 2" key="1">
    <citation type="submission" date="2019-04" db="EMBL/GenBank/DDBJ databases">
        <title>An improved genome assembly and genetic linkage map for asparagus bean, Vigna unguiculata ssp. sesquipedialis.</title>
        <authorList>
            <person name="Xia Q."/>
            <person name="Zhang R."/>
            <person name="Dong Y."/>
        </authorList>
    </citation>
    <scope>NUCLEOTIDE SEQUENCE [LARGE SCALE GENOMIC DNA]</scope>
    <source>
        <tissue evidence="1">Leaf</tissue>
    </source>
</reference>
<evidence type="ECO:0000313" key="1">
    <source>
        <dbReference type="EMBL" id="QCE03199.1"/>
    </source>
</evidence>